<reference evidence="7" key="1">
    <citation type="submission" date="2018-05" db="EMBL/GenBank/DDBJ databases">
        <authorList>
            <person name="Lanie J.A."/>
            <person name="Ng W.-L."/>
            <person name="Kazmierczak K.M."/>
            <person name="Andrzejewski T.M."/>
            <person name="Davidsen T.M."/>
            <person name="Wayne K.J."/>
            <person name="Tettelin H."/>
            <person name="Glass J.I."/>
            <person name="Rusch D."/>
            <person name="Podicherti R."/>
            <person name="Tsui H.-C.T."/>
            <person name="Winkler M.E."/>
        </authorList>
    </citation>
    <scope>NUCLEOTIDE SEQUENCE</scope>
</reference>
<evidence type="ECO:0000256" key="3">
    <source>
        <dbReference type="ARBA" id="ARBA00012953"/>
    </source>
</evidence>
<comment type="catalytic activity">
    <reaction evidence="6">
        <text>(2R)-O-phospho-3-sulfolactate + H2O = (2R)-3-sulfolactate + phosphate</text>
        <dbReference type="Rhea" id="RHEA:23416"/>
        <dbReference type="ChEBI" id="CHEBI:15377"/>
        <dbReference type="ChEBI" id="CHEBI:15597"/>
        <dbReference type="ChEBI" id="CHEBI:43474"/>
        <dbReference type="ChEBI" id="CHEBI:58738"/>
        <dbReference type="EC" id="3.1.3.71"/>
    </reaction>
</comment>
<dbReference type="SUPFAM" id="SSF142823">
    <property type="entry name" value="ComB-like"/>
    <property type="match status" value="1"/>
</dbReference>
<evidence type="ECO:0000313" key="7">
    <source>
        <dbReference type="EMBL" id="SUZ62750.1"/>
    </source>
</evidence>
<evidence type="ECO:0000256" key="6">
    <source>
        <dbReference type="ARBA" id="ARBA00033711"/>
    </source>
</evidence>
<dbReference type="GO" id="GO:0050545">
    <property type="term" value="F:sulfopyruvate decarboxylase activity"/>
    <property type="evidence" value="ECO:0007669"/>
    <property type="project" value="TreeGrafter"/>
</dbReference>
<dbReference type="EMBL" id="UINC01000888">
    <property type="protein sequence ID" value="SUZ62750.1"/>
    <property type="molecule type" value="Genomic_DNA"/>
</dbReference>
<dbReference type="GO" id="GO:0050532">
    <property type="term" value="F:2-phosphosulfolactate phosphatase activity"/>
    <property type="evidence" value="ECO:0007669"/>
    <property type="project" value="UniProtKB-EC"/>
</dbReference>
<proteinExistence type="inferred from homology"/>
<dbReference type="AlphaFoldDB" id="A0A381P783"/>
<dbReference type="Pfam" id="PF04029">
    <property type="entry name" value="2-ph_phosp"/>
    <property type="match status" value="1"/>
</dbReference>
<protein>
    <recommendedName>
        <fullName evidence="3">2-phosphosulfolactate phosphatase</fullName>
        <ecNumber evidence="3">3.1.3.71</ecNumber>
    </recommendedName>
</protein>
<keyword evidence="4" id="KW-0378">Hydrolase</keyword>
<gene>
    <name evidence="7" type="ORF">METZ01_LOCUS15604</name>
</gene>
<evidence type="ECO:0000256" key="2">
    <source>
        <dbReference type="ARBA" id="ARBA00009997"/>
    </source>
</evidence>
<dbReference type="InterPro" id="IPR036702">
    <property type="entry name" value="ComB-like_sf"/>
</dbReference>
<evidence type="ECO:0000256" key="4">
    <source>
        <dbReference type="ARBA" id="ARBA00022801"/>
    </source>
</evidence>
<dbReference type="PANTHER" id="PTHR37311:SF1">
    <property type="entry name" value="2-PHOSPHOSULFOLACTATE PHOSPHATASE-RELATED"/>
    <property type="match status" value="1"/>
</dbReference>
<comment type="cofactor">
    <cofactor evidence="1">
        <name>Mg(2+)</name>
        <dbReference type="ChEBI" id="CHEBI:18420"/>
    </cofactor>
</comment>
<accession>A0A381P783</accession>
<name>A0A381P783_9ZZZZ</name>
<dbReference type="EC" id="3.1.3.71" evidence="3"/>
<dbReference type="InterPro" id="IPR005238">
    <property type="entry name" value="ComB-like"/>
</dbReference>
<evidence type="ECO:0000256" key="5">
    <source>
        <dbReference type="ARBA" id="ARBA00022842"/>
    </source>
</evidence>
<dbReference type="PANTHER" id="PTHR37311">
    <property type="entry name" value="2-PHOSPHOSULFOLACTATE PHOSPHATASE-RELATED"/>
    <property type="match status" value="1"/>
</dbReference>
<sequence>MVEALVNGAQGVYPVASTEEAIKLASSLGRDDTILCGEARGLMIEGFDLGNSPLEFSSENVTGKRLVMSTTNGTRAFFLVGDAVTVLACSFMNLSAVAVAAMESDSIVVVCAGMEGLFSLDDAVCAGALVQRIRAAAEVDVELNDAAMGAVEMALTFRVNADFLASTSNGQHLVDIGLREDLEICAEIDRYSVVPEMDDRVIQLRAEPAGSSGSA</sequence>
<organism evidence="7">
    <name type="scientific">marine metagenome</name>
    <dbReference type="NCBI Taxonomy" id="408172"/>
    <lineage>
        <taxon>unclassified sequences</taxon>
        <taxon>metagenomes</taxon>
        <taxon>ecological metagenomes</taxon>
    </lineage>
</organism>
<comment type="similarity">
    <text evidence="2">Belongs to the ComB family.</text>
</comment>
<keyword evidence="5" id="KW-0460">Magnesium</keyword>
<dbReference type="Gene3D" id="3.90.1560.10">
    <property type="entry name" value="ComB-like"/>
    <property type="match status" value="1"/>
</dbReference>
<dbReference type="GO" id="GO:0000287">
    <property type="term" value="F:magnesium ion binding"/>
    <property type="evidence" value="ECO:0007669"/>
    <property type="project" value="InterPro"/>
</dbReference>
<evidence type="ECO:0000256" key="1">
    <source>
        <dbReference type="ARBA" id="ARBA00001946"/>
    </source>
</evidence>